<organism evidence="7 8">
    <name type="scientific">Microbispora siamensis</name>
    <dbReference type="NCBI Taxonomy" id="564413"/>
    <lineage>
        <taxon>Bacteria</taxon>
        <taxon>Bacillati</taxon>
        <taxon>Actinomycetota</taxon>
        <taxon>Actinomycetes</taxon>
        <taxon>Streptosporangiales</taxon>
        <taxon>Streptosporangiaceae</taxon>
        <taxon>Microbispora</taxon>
    </lineage>
</organism>
<dbReference type="RefSeq" id="WP_204049709.1">
    <property type="nucleotide sequence ID" value="NZ_BOOF01000023.1"/>
</dbReference>
<dbReference type="SUPFAM" id="SSF54826">
    <property type="entry name" value="Enolase N-terminal domain-like"/>
    <property type="match status" value="1"/>
</dbReference>
<evidence type="ECO:0000256" key="1">
    <source>
        <dbReference type="ARBA" id="ARBA00008031"/>
    </source>
</evidence>
<dbReference type="SMART" id="SM00922">
    <property type="entry name" value="MR_MLE"/>
    <property type="match status" value="1"/>
</dbReference>
<dbReference type="InterPro" id="IPR029065">
    <property type="entry name" value="Enolase_C-like"/>
</dbReference>
<dbReference type="PANTHER" id="PTHR48073:SF2">
    <property type="entry name" value="O-SUCCINYLBENZOATE SYNTHASE"/>
    <property type="match status" value="1"/>
</dbReference>
<evidence type="ECO:0000313" key="8">
    <source>
        <dbReference type="Proteomes" id="UP000660454"/>
    </source>
</evidence>
<sequence>MTIAAVHVHRLVAPLHTPFVTALAHLTHVSTVVVEIVDRDGRSGFGEAPEVWTVTGSSLASSEACVSEVFAPLLVGRDADDLVENCRRVSGAVVGNEPAKAAVDIALHDLAAVRLGVPLVRMLGGSRLVVPTDVSLAAGTVDSLSRAAKSRAAEGFDVLKVKVGTDAVTDIDRVTAVRQAAGPEVRIRLDANQGWTPREAVRVIRSLEDVGMGVEFVEQPVAYRDVEGLAWVSDHVETPIMADESVFDVRDLVEVIRRRAADMINVKLAKSGGLSGARTLLELARAQGMGTILGSMLETEIGTGAAASLVAAYGTTMVSDLDAVWWLRRPAVVGGMRYQGAAVVLPDAPGLGISGLVAAEVREATEART</sequence>
<dbReference type="EMBL" id="BOOF01000023">
    <property type="protein sequence ID" value="GIH63170.1"/>
    <property type="molecule type" value="Genomic_DNA"/>
</dbReference>
<dbReference type="InterPro" id="IPR013342">
    <property type="entry name" value="Mandelate_racemase_C"/>
</dbReference>
<dbReference type="CDD" id="cd03319">
    <property type="entry name" value="L-Ala-DL-Glu_epimerase"/>
    <property type="match status" value="1"/>
</dbReference>
<dbReference type="InterPro" id="IPR013341">
    <property type="entry name" value="Mandelate_racemase_N_dom"/>
</dbReference>
<dbReference type="PANTHER" id="PTHR48073">
    <property type="entry name" value="O-SUCCINYLBENZOATE SYNTHASE-RELATED"/>
    <property type="match status" value="1"/>
</dbReference>
<dbReference type="SFLD" id="SFLDF00009">
    <property type="entry name" value="o-succinylbenzoate_synthase"/>
    <property type="match status" value="1"/>
</dbReference>
<dbReference type="Pfam" id="PF13378">
    <property type="entry name" value="MR_MLE_C"/>
    <property type="match status" value="1"/>
</dbReference>
<keyword evidence="3 5" id="KW-0460">Magnesium</keyword>
<dbReference type="Proteomes" id="UP000660454">
    <property type="component" value="Unassembled WGS sequence"/>
</dbReference>
<comment type="cofactor">
    <cofactor evidence="5">
        <name>Mg(2+)</name>
        <dbReference type="ChEBI" id="CHEBI:18420"/>
    </cofactor>
    <text evidence="5">Binds 1 Mg(2+) ion per subunit.</text>
</comment>
<comment type="caution">
    <text evidence="7">The sequence shown here is derived from an EMBL/GenBank/DDBJ whole genome shotgun (WGS) entry which is preliminary data.</text>
</comment>
<gene>
    <name evidence="7" type="primary">ykfB</name>
    <name evidence="7" type="ORF">Msi02_39870</name>
</gene>
<dbReference type="SFLD" id="SFLDS00001">
    <property type="entry name" value="Enolase"/>
    <property type="match status" value="1"/>
</dbReference>
<dbReference type="SUPFAM" id="SSF51604">
    <property type="entry name" value="Enolase C-terminal domain-like"/>
    <property type="match status" value="1"/>
</dbReference>
<dbReference type="Gene3D" id="3.20.20.120">
    <property type="entry name" value="Enolase-like C-terminal domain"/>
    <property type="match status" value="1"/>
</dbReference>
<feature type="domain" description="Mandelate racemase/muconate lactonizing enzyme C-terminal" evidence="6">
    <location>
        <begin position="141"/>
        <end position="239"/>
    </location>
</feature>
<keyword evidence="8" id="KW-1185">Reference proteome</keyword>
<dbReference type="EC" id="5.1.1.-" evidence="5"/>
<dbReference type="Pfam" id="PF02746">
    <property type="entry name" value="MR_MLE_N"/>
    <property type="match status" value="1"/>
</dbReference>
<evidence type="ECO:0000313" key="7">
    <source>
        <dbReference type="EMBL" id="GIH63170.1"/>
    </source>
</evidence>
<evidence type="ECO:0000259" key="6">
    <source>
        <dbReference type="SMART" id="SM00922"/>
    </source>
</evidence>
<protein>
    <recommendedName>
        <fullName evidence="5">Dipeptide epimerase</fullName>
        <ecNumber evidence="5">5.1.1.-</ecNumber>
    </recommendedName>
</protein>
<keyword evidence="2 5" id="KW-0479">Metal-binding</keyword>
<evidence type="ECO:0000256" key="5">
    <source>
        <dbReference type="RuleBase" id="RU366006"/>
    </source>
</evidence>
<evidence type="ECO:0000256" key="2">
    <source>
        <dbReference type="ARBA" id="ARBA00022723"/>
    </source>
</evidence>
<dbReference type="InterPro" id="IPR036849">
    <property type="entry name" value="Enolase-like_C_sf"/>
</dbReference>
<dbReference type="InterPro" id="IPR034603">
    <property type="entry name" value="Dipeptide_epimerase"/>
</dbReference>
<evidence type="ECO:0000256" key="4">
    <source>
        <dbReference type="ARBA" id="ARBA00023235"/>
    </source>
</evidence>
<accession>A0ABQ4GP09</accession>
<comment type="similarity">
    <text evidence="1 5">Belongs to the mandelate racemase/muconate lactonizing enzyme family.</text>
</comment>
<dbReference type="SFLD" id="SFLDG00180">
    <property type="entry name" value="muconate_cycloisomerase"/>
    <property type="match status" value="1"/>
</dbReference>
<name>A0ABQ4GP09_9ACTN</name>
<keyword evidence="4 5" id="KW-0413">Isomerase</keyword>
<dbReference type="Gene3D" id="3.30.390.10">
    <property type="entry name" value="Enolase-like, N-terminal domain"/>
    <property type="match status" value="1"/>
</dbReference>
<proteinExistence type="inferred from homology"/>
<dbReference type="InterPro" id="IPR029017">
    <property type="entry name" value="Enolase-like_N"/>
</dbReference>
<reference evidence="7 8" key="1">
    <citation type="submission" date="2021-01" db="EMBL/GenBank/DDBJ databases">
        <title>Whole genome shotgun sequence of Microbispora siamensis NBRC 104113.</title>
        <authorList>
            <person name="Komaki H."/>
            <person name="Tamura T."/>
        </authorList>
    </citation>
    <scope>NUCLEOTIDE SEQUENCE [LARGE SCALE GENOMIC DNA]</scope>
    <source>
        <strain evidence="7 8">NBRC 104113</strain>
    </source>
</reference>
<evidence type="ECO:0000256" key="3">
    <source>
        <dbReference type="ARBA" id="ARBA00022842"/>
    </source>
</evidence>